<protein>
    <submittedName>
        <fullName evidence="2">ATP-grasp ribosomal peptide maturase</fullName>
    </submittedName>
</protein>
<gene>
    <name evidence="2" type="ORF">AMYX_34380</name>
</gene>
<dbReference type="AlphaFoldDB" id="A0A7I9VRZ9"/>
<dbReference type="InterPro" id="IPR048936">
    <property type="entry name" value="MvdD-like_ATPgrasp"/>
</dbReference>
<organism evidence="2 3">
    <name type="scientific">Anaeromyxobacter diazotrophicus</name>
    <dbReference type="NCBI Taxonomy" id="2590199"/>
    <lineage>
        <taxon>Bacteria</taxon>
        <taxon>Pseudomonadati</taxon>
        <taxon>Myxococcota</taxon>
        <taxon>Myxococcia</taxon>
        <taxon>Myxococcales</taxon>
        <taxon>Cystobacterineae</taxon>
        <taxon>Anaeromyxobacteraceae</taxon>
        <taxon>Anaeromyxobacter</taxon>
    </lineage>
</organism>
<reference evidence="3" key="1">
    <citation type="journal article" date="2020" name="Appl. Environ. Microbiol.">
        <title>Diazotrophic Anaeromyxobacter Isolates from Soils.</title>
        <authorList>
            <person name="Masuda Y."/>
            <person name="Yamanaka H."/>
            <person name="Xu Z.X."/>
            <person name="Shiratori Y."/>
            <person name="Aono T."/>
            <person name="Amachi S."/>
            <person name="Senoo K."/>
            <person name="Itoh H."/>
        </authorList>
    </citation>
    <scope>NUCLEOTIDE SEQUENCE [LARGE SCALE GENOMIC DNA]</scope>
    <source>
        <strain evidence="3">R267</strain>
    </source>
</reference>
<dbReference type="SUPFAM" id="SSF56059">
    <property type="entry name" value="Glutathione synthetase ATP-binding domain-like"/>
    <property type="match status" value="1"/>
</dbReference>
<sequence length="314" mass="34650">MILAVTHGSDEHAPPLLAALAARGERCARFDAASFPRRAALRMRQGADGAEAVLQVEGEPPVTAAEVRAVWWRRVRMPELHPEISDPAHRQFAWDECEHALGAFWLALAGARWVNPLGADRDAHRKPHQLATARAAGLEVPRTLVTNDPDAARAFVEELGGPGRVLYKPFTGSAELWREARLLRPEELALLPALRYAPVIFQEYVPGLDLRATVVGERVFTCRIDARETAYPVDWRLDPERARFEAVGLPAAVERRLLALHRTLGLRYGAADLRETPDGRAVFLEVNPGGQWLFVERRTGLQLTDALAGLLAGG</sequence>
<dbReference type="PANTHER" id="PTHR21621:SF0">
    <property type="entry name" value="BETA-CITRYLGLUTAMATE SYNTHASE B-RELATED"/>
    <property type="match status" value="1"/>
</dbReference>
<feature type="domain" description="MvdD-like pre-ATP grasp" evidence="1">
    <location>
        <begin position="1"/>
        <end position="119"/>
    </location>
</feature>
<name>A0A7I9VRZ9_9BACT</name>
<keyword evidence="3" id="KW-1185">Reference proteome</keyword>
<comment type="caution">
    <text evidence="2">The sequence shown here is derived from an EMBL/GenBank/DDBJ whole genome shotgun (WGS) entry which is preliminary data.</text>
</comment>
<dbReference type="Pfam" id="PF21068">
    <property type="entry name" value="ATPgraspMvdD"/>
    <property type="match status" value="1"/>
</dbReference>
<dbReference type="Gene3D" id="3.30.470.20">
    <property type="entry name" value="ATP-grasp fold, B domain"/>
    <property type="match status" value="1"/>
</dbReference>
<dbReference type="GO" id="GO:0009432">
    <property type="term" value="P:SOS response"/>
    <property type="evidence" value="ECO:0007669"/>
    <property type="project" value="TreeGrafter"/>
</dbReference>
<dbReference type="RefSeq" id="WP_176067484.1">
    <property type="nucleotide sequence ID" value="NZ_BJTG01000008.1"/>
</dbReference>
<dbReference type="GO" id="GO:0005737">
    <property type="term" value="C:cytoplasm"/>
    <property type="evidence" value="ECO:0007669"/>
    <property type="project" value="TreeGrafter"/>
</dbReference>
<proteinExistence type="predicted"/>
<evidence type="ECO:0000259" key="1">
    <source>
        <dbReference type="Pfam" id="PF21068"/>
    </source>
</evidence>
<dbReference type="Proteomes" id="UP000503640">
    <property type="component" value="Unassembled WGS sequence"/>
</dbReference>
<evidence type="ECO:0000313" key="2">
    <source>
        <dbReference type="EMBL" id="GEJ58697.1"/>
    </source>
</evidence>
<dbReference type="GO" id="GO:0018169">
    <property type="term" value="F:ribosomal S6-glutamic acid ligase activity"/>
    <property type="evidence" value="ECO:0007669"/>
    <property type="project" value="TreeGrafter"/>
</dbReference>
<dbReference type="EMBL" id="BJTG01000008">
    <property type="protein sequence ID" value="GEJ58697.1"/>
    <property type="molecule type" value="Genomic_DNA"/>
</dbReference>
<dbReference type="PANTHER" id="PTHR21621">
    <property type="entry name" value="RIBOSOMAL PROTEIN S6 MODIFICATION PROTEIN"/>
    <property type="match status" value="1"/>
</dbReference>
<evidence type="ECO:0000313" key="3">
    <source>
        <dbReference type="Proteomes" id="UP000503640"/>
    </source>
</evidence>
<accession>A0A7I9VRZ9</accession>